<feature type="domain" description="HAM1-like C-terminal" evidence="2">
    <location>
        <begin position="690"/>
        <end position="847"/>
    </location>
</feature>
<evidence type="ECO:0000313" key="5">
    <source>
        <dbReference type="Proteomes" id="UP000310189"/>
    </source>
</evidence>
<feature type="compositionally biased region" description="Basic and acidic residues" evidence="1">
    <location>
        <begin position="177"/>
        <end position="191"/>
    </location>
</feature>
<proteinExistence type="predicted"/>
<accession>A0A4T0FDS0</accession>
<feature type="region of interest" description="Disordered" evidence="1">
    <location>
        <begin position="174"/>
        <end position="350"/>
    </location>
</feature>
<organism evidence="4 5">
    <name type="scientific">Wallemia hederae</name>
    <dbReference type="NCBI Taxonomy" id="1540922"/>
    <lineage>
        <taxon>Eukaryota</taxon>
        <taxon>Fungi</taxon>
        <taxon>Dikarya</taxon>
        <taxon>Basidiomycota</taxon>
        <taxon>Wallemiomycotina</taxon>
        <taxon>Wallemiomycetes</taxon>
        <taxon>Wallemiales</taxon>
        <taxon>Wallemiaceae</taxon>
        <taxon>Wallemia</taxon>
    </lineage>
</organism>
<feature type="region of interest" description="Disordered" evidence="1">
    <location>
        <begin position="1"/>
        <end position="24"/>
    </location>
</feature>
<gene>
    <name evidence="4" type="ORF">E3P99_04027</name>
</gene>
<feature type="compositionally biased region" description="Low complexity" evidence="1">
    <location>
        <begin position="786"/>
        <end position="797"/>
    </location>
</feature>
<evidence type="ECO:0000256" key="1">
    <source>
        <dbReference type="SAM" id="MobiDB-lite"/>
    </source>
</evidence>
<protein>
    <submittedName>
        <fullName evidence="4">Uncharacterized protein</fullName>
    </submittedName>
</protein>
<dbReference type="PANTHER" id="PTHR31138">
    <property type="entry name" value="CHROMOSOME 19, WHOLE GENOME SHOTGUN SEQUENCE"/>
    <property type="match status" value="1"/>
</dbReference>
<dbReference type="Pfam" id="PF19343">
    <property type="entry name" value="HAM1_N"/>
    <property type="match status" value="1"/>
</dbReference>
<evidence type="ECO:0000259" key="3">
    <source>
        <dbReference type="Pfam" id="PF19343"/>
    </source>
</evidence>
<feature type="compositionally biased region" description="Basic and acidic residues" evidence="1">
    <location>
        <begin position="749"/>
        <end position="785"/>
    </location>
</feature>
<dbReference type="InterPro" id="IPR027842">
    <property type="entry name" value="HAM1-like_C"/>
</dbReference>
<feature type="domain" description="HAM1-like N-terminal" evidence="3">
    <location>
        <begin position="11"/>
        <end position="675"/>
    </location>
</feature>
<dbReference type="InterPro" id="IPR045967">
    <property type="entry name" value="HAM1-like_N"/>
</dbReference>
<dbReference type="AlphaFoldDB" id="A0A4T0FDS0"/>
<dbReference type="EMBL" id="SPNW01000115">
    <property type="protein sequence ID" value="TIA85325.1"/>
    <property type="molecule type" value="Genomic_DNA"/>
</dbReference>
<dbReference type="PANTHER" id="PTHR31138:SF1">
    <property type="entry name" value="PDZ DOMAIN-CONTAINING PROTEIN"/>
    <property type="match status" value="1"/>
</dbReference>
<comment type="caution">
    <text evidence="4">The sequence shown here is derived from an EMBL/GenBank/DDBJ whole genome shotgun (WGS) entry which is preliminary data.</text>
</comment>
<feature type="compositionally biased region" description="Polar residues" evidence="1">
    <location>
        <begin position="262"/>
        <end position="272"/>
    </location>
</feature>
<dbReference type="Gene3D" id="3.15.10.10">
    <property type="entry name" value="Bactericidal permeability-increasing protein, domain 1"/>
    <property type="match status" value="1"/>
</dbReference>
<dbReference type="SUPFAM" id="SSF55394">
    <property type="entry name" value="Bactericidal permeability-increasing protein, BPI"/>
    <property type="match status" value="1"/>
</dbReference>
<evidence type="ECO:0000259" key="2">
    <source>
        <dbReference type="Pfam" id="PF14613"/>
    </source>
</evidence>
<sequence>MPQKEVSDNPSPEAVAQVHDGKRVHEDVDRKMRLYAVITALKNGFFPSNDQISESLKYAVTHAPFDTNALSKDGQQLVKDARNVIETANAIVQNKNKDERIQNFLYKTRETKNVAAKGKVDTDAIPKGSKEESDKALTHLRTVFTLIATNSEVRKLLTDSKVLGLDLFADAASKAADVARPDEKDYSKLDEPAPEGWKTKGGAIVGADQTPELDLPKVKKAKETAEEGAEKAEDVKKAALERQEEAAKNVEDTAKRVDEKQQNGVSDLQQAVNEAGAEKSNELKPQADQAKSQADQVKSQTDGVKAQSVSDSHKQSVKDSIKDKIPEEYREKTKENAEKTKQHLQDKFPEERRRQYINRLKKVVNENQKHKDWKEAFEFFFAEFEIYKGGIMKAGDGGQKAASAVVSDPAFKSAADDLRVVLERFANDTSAKPIFESFEKVVKTAADDHESSQWFDNVVAYLRRIFLEPGYVLSEQVNKDVDEIGKTARRIFSSKYKSQIKDELFTSIADFFLAMGDDPLNKELGSSINTLFRHLLFDDNGKWTFKSELWADVRDKIVPPVVEQIGAVPIPRIEYTDPSVDIVIENLVLQGKNLFPNYVTFEAYNQLRFSPYNAIQNEHHHDIKLELGQIQCDLRDIAFYINRRKGFPKVKDAGLADVFLGGKGVSATVVLRVDSNSDNIFTVKSVKASVGTLKFKIRESKHNLLYKTFKPLATSLIKKQIVKAVQDGIGEGLKTLNQKLVDIRKEAEQGKKEAEEVKKQASDDAKIDKAQEKGEKVQQKAEKTQQKASTAQQQAQQQTQQSQFRVVANRNSQLIDAGHSQGWINLQAKYEDKVNEGDSWHSNAFSLI</sequence>
<feature type="region of interest" description="Disordered" evidence="1">
    <location>
        <begin position="749"/>
        <end position="797"/>
    </location>
</feature>
<feature type="compositionally biased region" description="Basic and acidic residues" evidence="1">
    <location>
        <begin position="214"/>
        <end position="261"/>
    </location>
</feature>
<keyword evidence="5" id="KW-1185">Reference proteome</keyword>
<dbReference type="Pfam" id="PF14613">
    <property type="entry name" value="HAM1_C"/>
    <property type="match status" value="1"/>
</dbReference>
<evidence type="ECO:0000313" key="4">
    <source>
        <dbReference type="EMBL" id="TIA85325.1"/>
    </source>
</evidence>
<dbReference type="InterPro" id="IPR017943">
    <property type="entry name" value="Bactericidal_perm-incr_a/b_dom"/>
</dbReference>
<dbReference type="Proteomes" id="UP000310189">
    <property type="component" value="Unassembled WGS sequence"/>
</dbReference>
<dbReference type="OrthoDB" id="19394at2759"/>
<name>A0A4T0FDS0_9BASI</name>
<dbReference type="GO" id="GO:0008289">
    <property type="term" value="F:lipid binding"/>
    <property type="evidence" value="ECO:0007669"/>
    <property type="project" value="InterPro"/>
</dbReference>
<feature type="compositionally biased region" description="Basic and acidic residues" evidence="1">
    <location>
        <begin position="311"/>
        <end position="350"/>
    </location>
</feature>
<feature type="compositionally biased region" description="Polar residues" evidence="1">
    <location>
        <begin position="289"/>
        <end position="310"/>
    </location>
</feature>
<reference evidence="4 5" key="1">
    <citation type="submission" date="2019-03" db="EMBL/GenBank/DDBJ databases">
        <title>Sequencing 23 genomes of Wallemia ichthyophaga.</title>
        <authorList>
            <person name="Gostincar C."/>
        </authorList>
    </citation>
    <scope>NUCLEOTIDE SEQUENCE [LARGE SCALE GENOMIC DNA]</scope>
    <source>
        <strain evidence="4 5">EXF-5753</strain>
    </source>
</reference>